<dbReference type="Proteomes" id="UP001197795">
    <property type="component" value="Unassembled WGS sequence"/>
</dbReference>
<reference evidence="1 2" key="1">
    <citation type="submission" date="2021-10" db="EMBL/GenBank/DDBJ databases">
        <title>Anaerobic single-cell dispensing facilitates the cultivation of human gut bacteria.</title>
        <authorList>
            <person name="Afrizal A."/>
        </authorList>
    </citation>
    <scope>NUCLEOTIDE SEQUENCE [LARGE SCALE GENOMIC DNA]</scope>
    <source>
        <strain evidence="1 2">CLA-AA-H273</strain>
    </source>
</reference>
<organism evidence="1 2">
    <name type="scientific">Waltera acetigignens</name>
    <dbReference type="NCBI Taxonomy" id="2981769"/>
    <lineage>
        <taxon>Bacteria</taxon>
        <taxon>Bacillati</taxon>
        <taxon>Bacillota</taxon>
        <taxon>Clostridia</taxon>
        <taxon>Lachnospirales</taxon>
        <taxon>Lachnospiraceae</taxon>
        <taxon>Waltera</taxon>
    </lineage>
</organism>
<gene>
    <name evidence="1" type="ORF">LKD75_09055</name>
</gene>
<dbReference type="AlphaFoldDB" id="A0AAE3D8M5"/>
<comment type="caution">
    <text evidence="1">The sequence shown here is derived from an EMBL/GenBank/DDBJ whole genome shotgun (WGS) entry which is preliminary data.</text>
</comment>
<name>A0AAE3D8M5_9FIRM</name>
<proteinExistence type="predicted"/>
<dbReference type="RefSeq" id="WP_227733250.1">
    <property type="nucleotide sequence ID" value="NZ_JAJEPV010000019.1"/>
</dbReference>
<keyword evidence="2" id="KW-1185">Reference proteome</keyword>
<dbReference type="EMBL" id="JAJEPV010000019">
    <property type="protein sequence ID" value="MCC2119731.1"/>
    <property type="molecule type" value="Genomic_DNA"/>
</dbReference>
<evidence type="ECO:0000313" key="1">
    <source>
        <dbReference type="EMBL" id="MCC2119731.1"/>
    </source>
</evidence>
<protein>
    <submittedName>
        <fullName evidence="1">Uncharacterized protein</fullName>
    </submittedName>
</protein>
<evidence type="ECO:0000313" key="2">
    <source>
        <dbReference type="Proteomes" id="UP001197795"/>
    </source>
</evidence>
<sequence length="82" mass="9752">MKQLFYKEHLIENESVRIAENLEKFLLGIGLEQNDIDHAKNPIIRNLLMKIVHINNPRMHQYFVDDLLTTSDPEIKLYKFNS</sequence>
<accession>A0AAE3D8M5</accession>